<evidence type="ECO:0000313" key="2">
    <source>
        <dbReference type="Proteomes" id="UP000886998"/>
    </source>
</evidence>
<keyword evidence="2" id="KW-1185">Reference proteome</keyword>
<comment type="caution">
    <text evidence="1">The sequence shown here is derived from an EMBL/GenBank/DDBJ whole genome shotgun (WGS) entry which is preliminary data.</text>
</comment>
<dbReference type="AlphaFoldDB" id="A0A8X6XJD2"/>
<dbReference type="EMBL" id="BMAV01010006">
    <property type="protein sequence ID" value="GFY54725.1"/>
    <property type="molecule type" value="Genomic_DNA"/>
</dbReference>
<accession>A0A8X6XJD2</accession>
<evidence type="ECO:0000313" key="1">
    <source>
        <dbReference type="EMBL" id="GFY54725.1"/>
    </source>
</evidence>
<organism evidence="1 2">
    <name type="scientific">Trichonephila inaurata madagascariensis</name>
    <dbReference type="NCBI Taxonomy" id="2747483"/>
    <lineage>
        <taxon>Eukaryota</taxon>
        <taxon>Metazoa</taxon>
        <taxon>Ecdysozoa</taxon>
        <taxon>Arthropoda</taxon>
        <taxon>Chelicerata</taxon>
        <taxon>Arachnida</taxon>
        <taxon>Araneae</taxon>
        <taxon>Araneomorphae</taxon>
        <taxon>Entelegynae</taxon>
        <taxon>Araneoidea</taxon>
        <taxon>Nephilidae</taxon>
        <taxon>Trichonephila</taxon>
        <taxon>Trichonephila inaurata</taxon>
    </lineage>
</organism>
<reference evidence="1" key="1">
    <citation type="submission" date="2020-08" db="EMBL/GenBank/DDBJ databases">
        <title>Multicomponent nature underlies the extraordinary mechanical properties of spider dragline silk.</title>
        <authorList>
            <person name="Kono N."/>
            <person name="Nakamura H."/>
            <person name="Mori M."/>
            <person name="Yoshida Y."/>
            <person name="Ohtoshi R."/>
            <person name="Malay A.D."/>
            <person name="Moran D.A.P."/>
            <person name="Tomita M."/>
            <person name="Numata K."/>
            <person name="Arakawa K."/>
        </authorList>
    </citation>
    <scope>NUCLEOTIDE SEQUENCE</scope>
</reference>
<dbReference type="Proteomes" id="UP000886998">
    <property type="component" value="Unassembled WGS sequence"/>
</dbReference>
<name>A0A8X6XJD2_9ARAC</name>
<gene>
    <name evidence="1" type="ORF">TNIN_367301</name>
</gene>
<sequence length="107" mass="12209">MALKFTAIVIEIGKLRKATPNNLFRQMISTCENPKDSWNGTCIAKNGHGTHAQRAVRNTDRRKTNIYLEYEWTPSEEITHCMGESVDNKAERNTARGIFVISRLKTL</sequence>
<proteinExistence type="predicted"/>
<protein>
    <submittedName>
        <fullName evidence="1">Uncharacterized protein</fullName>
    </submittedName>
</protein>